<evidence type="ECO:0000259" key="17">
    <source>
        <dbReference type="PROSITE" id="PS52035"/>
    </source>
</evidence>
<evidence type="ECO:0000256" key="4">
    <source>
        <dbReference type="ARBA" id="ARBA00016157"/>
    </source>
</evidence>
<keyword evidence="15" id="KW-0539">Nucleus</keyword>
<dbReference type="GO" id="GO:0005634">
    <property type="term" value="C:nucleus"/>
    <property type="evidence" value="ECO:0007669"/>
    <property type="project" value="UniProtKB-SubCell"/>
</dbReference>
<dbReference type="FunFam" id="3.40.630.10:FF:000084">
    <property type="entry name" value="Carboxypeptidase B2"/>
    <property type="match status" value="1"/>
</dbReference>
<evidence type="ECO:0000256" key="5">
    <source>
        <dbReference type="ARBA" id="ARBA00022490"/>
    </source>
</evidence>
<keyword evidence="10" id="KW-0378">Hydrolase</keyword>
<dbReference type="GO" id="GO:0008270">
    <property type="term" value="F:zinc ion binding"/>
    <property type="evidence" value="ECO:0007669"/>
    <property type="project" value="InterPro"/>
</dbReference>
<evidence type="ECO:0000256" key="8">
    <source>
        <dbReference type="ARBA" id="ARBA00022723"/>
    </source>
</evidence>
<dbReference type="PANTHER" id="PTHR11705:SF91">
    <property type="entry name" value="FI01817P-RELATED"/>
    <property type="match status" value="1"/>
</dbReference>
<evidence type="ECO:0000256" key="2">
    <source>
        <dbReference type="ARBA" id="ARBA00004123"/>
    </source>
</evidence>
<evidence type="ECO:0000256" key="15">
    <source>
        <dbReference type="ARBA" id="ARBA00023242"/>
    </source>
</evidence>
<evidence type="ECO:0000313" key="19">
    <source>
        <dbReference type="RefSeq" id="XP_022311173.1"/>
    </source>
</evidence>
<dbReference type="GO" id="GO:0005615">
    <property type="term" value="C:extracellular space"/>
    <property type="evidence" value="ECO:0007669"/>
    <property type="project" value="TreeGrafter"/>
</dbReference>
<sequence length="797" mass="89138">MELSFGTTEFWRNGPQPGALYNFPGNVETKQTTQIGASKRTLAPTVTGTSVLGLCFDGGVIIAADMLGSYGALARYRNLSRLMKVNDTTALGISGDYADYQFMKSVIEQRVIDEECLNDGFQYTPKSLFSWMTRVLYNRRSNFNPLWNTFIVGGLQNGEPFLGYIDKIGIAYNDPTIASGYGAYIAAPLLRDAYEANPKMSLAEAEKKIDECMKILYYRDARSLNKYEVVIVTKDGTMVKSPIVSEPNWEIAHMINKLFLLELHGRTLPPLSGAAFSGLYLLTLPPRTVRLYIYRGSLQWALHVDSPTTDRQAVYFSDRKSPLLITTELYIHQNAPNKTQATCINCKSNSRYIARLSAVETFRLLSPDLSHEMSAITALLVAALLLGVSRANPENSQGRKSFKGYQVLSVRAENEMQIEYLNLLQQGPEIDFFQIPSLTQRTDILVPPRQLKDVKKSLRKMRMPYEVINPDIETTIQRERQQLSSKATNDIWTTYLMWENFELWLQERSSNYPNRIQLKSIGKSIEGKDIWQVKVAADVNGAKKPAMYVECLAHAREWITGSVCLGSIEILTTNYGQSGALGQQATLMLDKFDWYFIPMMNPDGYNFTKQNRLWRKNRRANVVSSCPGVDLNRNFAADWGGAGSSSNWCSDTYRGGSANSEPEAQAVIDAVAETGDVRSYLSVHSYSQLLLVPHAYAAIKAPDYDELKNVGDIAMLALRQVNGVNFQVGHGPEILYAASGGAFDYFKLNGVKYCYVYELRPASGSGTDGFILPASQIDPSIRETFASFYSFADQIPV</sequence>
<evidence type="ECO:0000313" key="18">
    <source>
        <dbReference type="Proteomes" id="UP000694844"/>
    </source>
</evidence>
<reference evidence="19" key="1">
    <citation type="submission" date="2025-08" db="UniProtKB">
        <authorList>
            <consortium name="RefSeq"/>
        </authorList>
    </citation>
    <scope>IDENTIFICATION</scope>
    <source>
        <tissue evidence="19">Whole sample</tissue>
    </source>
</reference>
<evidence type="ECO:0000256" key="6">
    <source>
        <dbReference type="ARBA" id="ARBA00022645"/>
    </source>
</evidence>
<dbReference type="InterPro" id="IPR003146">
    <property type="entry name" value="M14A_act_pep"/>
</dbReference>
<feature type="domain" description="Peptidase M14" evidence="17">
    <location>
        <begin position="494"/>
        <end position="795"/>
    </location>
</feature>
<dbReference type="GO" id="GO:0004181">
    <property type="term" value="F:metallocarboxypeptidase activity"/>
    <property type="evidence" value="ECO:0007669"/>
    <property type="project" value="InterPro"/>
</dbReference>
<dbReference type="PANTHER" id="PTHR11705">
    <property type="entry name" value="PROTEASE FAMILY M14 CARBOXYPEPTIDASE A,B"/>
    <property type="match status" value="1"/>
</dbReference>
<proteinExistence type="inferred from homology"/>
<dbReference type="PROSITE" id="PS00854">
    <property type="entry name" value="PROTEASOME_BETA_1"/>
    <property type="match status" value="1"/>
</dbReference>
<evidence type="ECO:0000256" key="10">
    <source>
        <dbReference type="ARBA" id="ARBA00022801"/>
    </source>
</evidence>
<keyword evidence="6" id="KW-0121">Carboxypeptidase</keyword>
<keyword evidence="13" id="KW-0482">Metalloprotease</keyword>
<dbReference type="GO" id="GO:0005839">
    <property type="term" value="C:proteasome core complex"/>
    <property type="evidence" value="ECO:0007669"/>
    <property type="project" value="InterPro"/>
</dbReference>
<keyword evidence="11" id="KW-0862">Zinc</keyword>
<dbReference type="SUPFAM" id="SSF56235">
    <property type="entry name" value="N-terminal nucleophile aminohydrolases (Ntn hydrolases)"/>
    <property type="match status" value="1"/>
</dbReference>
<keyword evidence="8" id="KW-0479">Metal-binding</keyword>
<evidence type="ECO:0000256" key="11">
    <source>
        <dbReference type="ARBA" id="ARBA00022833"/>
    </source>
</evidence>
<keyword evidence="5" id="KW-0963">Cytoplasm</keyword>
<dbReference type="InterPro" id="IPR036990">
    <property type="entry name" value="M14A-like_propep"/>
</dbReference>
<dbReference type="InterPro" id="IPR016295">
    <property type="entry name" value="Proteasome_beta4"/>
</dbReference>
<dbReference type="PROSITE" id="PS52035">
    <property type="entry name" value="PEPTIDASE_M14"/>
    <property type="match status" value="1"/>
</dbReference>
<comment type="similarity">
    <text evidence="3 16">Belongs to the peptidase M14 family.</text>
</comment>
<dbReference type="InterPro" id="IPR029055">
    <property type="entry name" value="Ntn_hydrolases_N"/>
</dbReference>
<evidence type="ECO:0000256" key="13">
    <source>
        <dbReference type="ARBA" id="ARBA00023049"/>
    </source>
</evidence>
<accession>A0A8B8C639</accession>
<evidence type="ECO:0000256" key="1">
    <source>
        <dbReference type="ARBA" id="ARBA00001947"/>
    </source>
</evidence>
<comment type="cofactor">
    <cofactor evidence="1">
        <name>Zn(2+)</name>
        <dbReference type="ChEBI" id="CHEBI:29105"/>
    </cofactor>
</comment>
<keyword evidence="14" id="KW-1015">Disulfide bond</keyword>
<keyword evidence="12" id="KW-0647">Proteasome</keyword>
<evidence type="ECO:0000256" key="7">
    <source>
        <dbReference type="ARBA" id="ARBA00022670"/>
    </source>
</evidence>
<dbReference type="InterPro" id="IPR016050">
    <property type="entry name" value="Proteasome_bsu_CS"/>
</dbReference>
<dbReference type="InterPro" id="IPR000834">
    <property type="entry name" value="Peptidase_M14"/>
</dbReference>
<gene>
    <name evidence="19" type="primary">LOC111116469</name>
</gene>
<dbReference type="GeneID" id="111116469"/>
<dbReference type="GO" id="GO:0051603">
    <property type="term" value="P:proteolysis involved in protein catabolic process"/>
    <property type="evidence" value="ECO:0007669"/>
    <property type="project" value="InterPro"/>
</dbReference>
<dbReference type="Gene3D" id="3.60.20.10">
    <property type="entry name" value="Glutamine Phosphoribosylpyrophosphate, subunit 1, domain 1"/>
    <property type="match status" value="1"/>
</dbReference>
<dbReference type="PRINTS" id="PR00765">
    <property type="entry name" value="CRBOXYPTASEA"/>
</dbReference>
<dbReference type="Pfam" id="PF00246">
    <property type="entry name" value="Peptidase_M14"/>
    <property type="match status" value="1"/>
</dbReference>
<dbReference type="CDD" id="cd03860">
    <property type="entry name" value="M14_CP_A-B_like"/>
    <property type="match status" value="1"/>
</dbReference>
<evidence type="ECO:0000256" key="12">
    <source>
        <dbReference type="ARBA" id="ARBA00022942"/>
    </source>
</evidence>
<dbReference type="FunFam" id="3.60.20.10:FF:000014">
    <property type="entry name" value="Proteasome subunit beta type-7"/>
    <property type="match status" value="1"/>
</dbReference>
<dbReference type="OrthoDB" id="3626597at2759"/>
<dbReference type="PROSITE" id="PS51476">
    <property type="entry name" value="PROTEASOME_BETA_2"/>
    <property type="match status" value="1"/>
</dbReference>
<dbReference type="AlphaFoldDB" id="A0A8B8C639"/>
<name>A0A8B8C639_CRAVI</name>
<evidence type="ECO:0000256" key="3">
    <source>
        <dbReference type="ARBA" id="ARBA00005988"/>
    </source>
</evidence>
<keyword evidence="7" id="KW-0645">Protease</keyword>
<dbReference type="CDD" id="cd03760">
    <property type="entry name" value="proteasome_beta_type_4"/>
    <property type="match status" value="1"/>
</dbReference>
<dbReference type="InterPro" id="IPR023333">
    <property type="entry name" value="Proteasome_suB-type"/>
</dbReference>
<dbReference type="Proteomes" id="UP000694844">
    <property type="component" value="Chromosome 10"/>
</dbReference>
<dbReference type="RefSeq" id="XP_022311173.1">
    <property type="nucleotide sequence ID" value="XM_022455465.1"/>
</dbReference>
<dbReference type="Pfam" id="PF02244">
    <property type="entry name" value="Propep_M14"/>
    <property type="match status" value="1"/>
</dbReference>
<comment type="subcellular location">
    <subcellularLocation>
        <location evidence="2">Nucleus</location>
    </subcellularLocation>
</comment>
<dbReference type="KEGG" id="cvn:111116469"/>
<protein>
    <recommendedName>
        <fullName evidence="4">Proteasome subunit beta type-4</fullName>
    </recommendedName>
</protein>
<dbReference type="Pfam" id="PF00227">
    <property type="entry name" value="Proteasome"/>
    <property type="match status" value="1"/>
</dbReference>
<dbReference type="SUPFAM" id="SSF54897">
    <property type="entry name" value="Protease propeptides/inhibitors"/>
    <property type="match status" value="1"/>
</dbReference>
<keyword evidence="18" id="KW-1185">Reference proteome</keyword>
<dbReference type="Gene3D" id="3.30.70.340">
    <property type="entry name" value="Metallocarboxypeptidase-like"/>
    <property type="match status" value="1"/>
</dbReference>
<organism evidence="18 19">
    <name type="scientific">Crassostrea virginica</name>
    <name type="common">Eastern oyster</name>
    <dbReference type="NCBI Taxonomy" id="6565"/>
    <lineage>
        <taxon>Eukaryota</taxon>
        <taxon>Metazoa</taxon>
        <taxon>Spiralia</taxon>
        <taxon>Lophotrochozoa</taxon>
        <taxon>Mollusca</taxon>
        <taxon>Bivalvia</taxon>
        <taxon>Autobranchia</taxon>
        <taxon>Pteriomorphia</taxon>
        <taxon>Ostreida</taxon>
        <taxon>Ostreoidea</taxon>
        <taxon>Ostreidae</taxon>
        <taxon>Crassostrea</taxon>
    </lineage>
</organism>
<feature type="active site" description="Proton donor/acceptor" evidence="16">
    <location>
        <position position="758"/>
    </location>
</feature>
<evidence type="ECO:0000256" key="14">
    <source>
        <dbReference type="ARBA" id="ARBA00023157"/>
    </source>
</evidence>
<dbReference type="SUPFAM" id="SSF53187">
    <property type="entry name" value="Zn-dependent exopeptidases"/>
    <property type="match status" value="1"/>
</dbReference>
<keyword evidence="9" id="KW-0732">Signal</keyword>
<evidence type="ECO:0000256" key="16">
    <source>
        <dbReference type="PROSITE-ProRule" id="PRU01379"/>
    </source>
</evidence>
<evidence type="ECO:0000256" key="9">
    <source>
        <dbReference type="ARBA" id="ARBA00022729"/>
    </source>
</evidence>
<dbReference type="SMART" id="SM00631">
    <property type="entry name" value="Zn_pept"/>
    <property type="match status" value="1"/>
</dbReference>
<dbReference type="Gene3D" id="3.40.630.10">
    <property type="entry name" value="Zn peptidases"/>
    <property type="match status" value="1"/>
</dbReference>
<dbReference type="InterPro" id="IPR001353">
    <property type="entry name" value="Proteasome_sua/b"/>
</dbReference>